<name>A0AAD7MTR2_9AGAR</name>
<keyword evidence="3" id="KW-1185">Reference proteome</keyword>
<feature type="compositionally biased region" description="Basic and acidic residues" evidence="1">
    <location>
        <begin position="408"/>
        <end position="426"/>
    </location>
</feature>
<feature type="region of interest" description="Disordered" evidence="1">
    <location>
        <begin position="391"/>
        <end position="426"/>
    </location>
</feature>
<accession>A0AAD7MTR2</accession>
<protein>
    <submittedName>
        <fullName evidence="2">Uncharacterized protein</fullName>
    </submittedName>
</protein>
<sequence length="426" mass="48229">MGNIAPRRLSLHRFLALTVSHSTTVDPRHLEHHIYPYWTADIAALIVSGDLQYSLIAPQFPVYVSPKDRSPGPDDSGRTEADGEAEGVYVDIAIVMPIVQPRYADELGAIGQRLVGQSLSQFFEEFQPHLRGFSPRCLWVSGHEVALLGELKAGPTRHARRIGPFLSNLNTLLGEAVLQAEAQAHCLFSSWRFGTQDEVLLLAGAEDYYQIRRVTRDWSIVELSGKVYTSETLKDLKAAAKQFDYMAEDGDWTEGQEEEMYGHPGSAKDRQKRLNDQRERRNERAEKRAKRTEQFVNALNAPPSADRTAPLFSHAALNELHRLQAQEDFFEPEDPEKYFTGVSPSDWSRVLQLGSELSNQYMIRIQAFIRTVEERETERRKNVVFIAKPEMSRTTAKATTKGKAKAGFKNEPEADLKAKSNEEKER</sequence>
<evidence type="ECO:0000313" key="3">
    <source>
        <dbReference type="Proteomes" id="UP001215598"/>
    </source>
</evidence>
<evidence type="ECO:0000313" key="2">
    <source>
        <dbReference type="EMBL" id="KAJ7730302.1"/>
    </source>
</evidence>
<organism evidence="2 3">
    <name type="scientific">Mycena metata</name>
    <dbReference type="NCBI Taxonomy" id="1033252"/>
    <lineage>
        <taxon>Eukaryota</taxon>
        <taxon>Fungi</taxon>
        <taxon>Dikarya</taxon>
        <taxon>Basidiomycota</taxon>
        <taxon>Agaricomycotina</taxon>
        <taxon>Agaricomycetes</taxon>
        <taxon>Agaricomycetidae</taxon>
        <taxon>Agaricales</taxon>
        <taxon>Marasmiineae</taxon>
        <taxon>Mycenaceae</taxon>
        <taxon>Mycena</taxon>
    </lineage>
</organism>
<proteinExistence type="predicted"/>
<dbReference type="EMBL" id="JARKIB010000160">
    <property type="protein sequence ID" value="KAJ7730302.1"/>
    <property type="molecule type" value="Genomic_DNA"/>
</dbReference>
<gene>
    <name evidence="2" type="ORF">B0H16DRAFT_1775066</name>
</gene>
<feature type="region of interest" description="Disordered" evidence="1">
    <location>
        <begin position="256"/>
        <end position="290"/>
    </location>
</feature>
<evidence type="ECO:0000256" key="1">
    <source>
        <dbReference type="SAM" id="MobiDB-lite"/>
    </source>
</evidence>
<dbReference type="AlphaFoldDB" id="A0AAD7MTR2"/>
<dbReference type="Proteomes" id="UP001215598">
    <property type="component" value="Unassembled WGS sequence"/>
</dbReference>
<feature type="compositionally biased region" description="Basic and acidic residues" evidence="1">
    <location>
        <begin position="266"/>
        <end position="286"/>
    </location>
</feature>
<comment type="caution">
    <text evidence="2">The sequence shown here is derived from an EMBL/GenBank/DDBJ whole genome shotgun (WGS) entry which is preliminary data.</text>
</comment>
<reference evidence="2" key="1">
    <citation type="submission" date="2023-03" db="EMBL/GenBank/DDBJ databases">
        <title>Massive genome expansion in bonnet fungi (Mycena s.s.) driven by repeated elements and novel gene families across ecological guilds.</title>
        <authorList>
            <consortium name="Lawrence Berkeley National Laboratory"/>
            <person name="Harder C.B."/>
            <person name="Miyauchi S."/>
            <person name="Viragh M."/>
            <person name="Kuo A."/>
            <person name="Thoen E."/>
            <person name="Andreopoulos B."/>
            <person name="Lu D."/>
            <person name="Skrede I."/>
            <person name="Drula E."/>
            <person name="Henrissat B."/>
            <person name="Morin E."/>
            <person name="Kohler A."/>
            <person name="Barry K."/>
            <person name="LaButti K."/>
            <person name="Morin E."/>
            <person name="Salamov A."/>
            <person name="Lipzen A."/>
            <person name="Mereny Z."/>
            <person name="Hegedus B."/>
            <person name="Baldrian P."/>
            <person name="Stursova M."/>
            <person name="Weitz H."/>
            <person name="Taylor A."/>
            <person name="Grigoriev I.V."/>
            <person name="Nagy L.G."/>
            <person name="Martin F."/>
            <person name="Kauserud H."/>
        </authorList>
    </citation>
    <scope>NUCLEOTIDE SEQUENCE</scope>
    <source>
        <strain evidence="2">CBHHK182m</strain>
    </source>
</reference>